<dbReference type="InterPro" id="IPR026906">
    <property type="entry name" value="LRR_5"/>
</dbReference>
<dbReference type="EMBL" id="GDID01005195">
    <property type="protein sequence ID" value="JAP91411.1"/>
    <property type="molecule type" value="Transcribed_RNA"/>
</dbReference>
<dbReference type="InterPro" id="IPR032675">
    <property type="entry name" value="LRR_dom_sf"/>
</dbReference>
<sequence>NKFVYSQRYLRGMIVKNLKELTTTKGALFYQSQLRFVHCASCEVIGKWAFSDCHQLVNFVCKKLKKIEEKGFICCYSLRNIDVKGVEVLGKQAFAKCKSLCQLQFDKLK</sequence>
<reference evidence="1" key="1">
    <citation type="submission" date="2015-07" db="EMBL/GenBank/DDBJ databases">
        <title>Adaptation to a free-living lifestyle via gene acquisitions in the diplomonad Trepomonas sp. PC1.</title>
        <authorList>
            <person name="Xu F."/>
            <person name="Jerlstrom-Hultqvist J."/>
            <person name="Kolisko M."/>
            <person name="Simpson A.G.B."/>
            <person name="Roger A.J."/>
            <person name="Svard S.G."/>
            <person name="Andersson J.O."/>
        </authorList>
    </citation>
    <scope>NUCLEOTIDE SEQUENCE</scope>
    <source>
        <strain evidence="1">PC1</strain>
    </source>
</reference>
<dbReference type="AlphaFoldDB" id="A0A146K781"/>
<dbReference type="SUPFAM" id="SSF52058">
    <property type="entry name" value="L domain-like"/>
    <property type="match status" value="1"/>
</dbReference>
<protein>
    <submittedName>
        <fullName evidence="1">Leucine rich repeats-containing protein</fullName>
    </submittedName>
</protein>
<feature type="non-terminal residue" evidence="1">
    <location>
        <position position="1"/>
    </location>
</feature>
<gene>
    <name evidence="1" type="ORF">TPC1_16991</name>
</gene>
<feature type="non-terminal residue" evidence="1">
    <location>
        <position position="109"/>
    </location>
</feature>
<dbReference type="Pfam" id="PF13306">
    <property type="entry name" value="LRR_5"/>
    <property type="match status" value="1"/>
</dbReference>
<accession>A0A146K781</accession>
<proteinExistence type="predicted"/>
<evidence type="ECO:0000313" key="1">
    <source>
        <dbReference type="EMBL" id="JAP91411.1"/>
    </source>
</evidence>
<name>A0A146K781_9EUKA</name>
<organism evidence="1">
    <name type="scientific">Trepomonas sp. PC1</name>
    <dbReference type="NCBI Taxonomy" id="1076344"/>
    <lineage>
        <taxon>Eukaryota</taxon>
        <taxon>Metamonada</taxon>
        <taxon>Diplomonadida</taxon>
        <taxon>Hexamitidae</taxon>
        <taxon>Hexamitinae</taxon>
        <taxon>Trepomonas</taxon>
    </lineage>
</organism>
<dbReference type="Gene3D" id="3.80.10.10">
    <property type="entry name" value="Ribonuclease Inhibitor"/>
    <property type="match status" value="1"/>
</dbReference>